<evidence type="ECO:0000256" key="1">
    <source>
        <dbReference type="ARBA" id="ARBA00022771"/>
    </source>
</evidence>
<dbReference type="PROSITE" id="PS50089">
    <property type="entry name" value="ZF_RING_2"/>
    <property type="match status" value="1"/>
</dbReference>
<dbReference type="GeneID" id="114576361"/>
<dbReference type="KEGG" id="epa:114576361"/>
<evidence type="ECO:0000256" key="2">
    <source>
        <dbReference type="ARBA" id="ARBA00022833"/>
    </source>
</evidence>
<protein>
    <recommendedName>
        <fullName evidence="4">RING-type domain-containing protein</fullName>
    </recommendedName>
</protein>
<dbReference type="GO" id="GO:0008270">
    <property type="term" value="F:zinc ion binding"/>
    <property type="evidence" value="ECO:0007669"/>
    <property type="project" value="UniProtKB-KW"/>
</dbReference>
<name>A0A913YX82_EXADI</name>
<dbReference type="EnsemblMetazoa" id="XM_028662890.1">
    <property type="protein sequence ID" value="XP_028518691.1"/>
    <property type="gene ID" value="LOC114576361"/>
</dbReference>
<organism evidence="5 6">
    <name type="scientific">Exaiptasia diaphana</name>
    <name type="common">Tropical sea anemone</name>
    <name type="synonym">Aiptasia pulchella</name>
    <dbReference type="NCBI Taxonomy" id="2652724"/>
    <lineage>
        <taxon>Eukaryota</taxon>
        <taxon>Metazoa</taxon>
        <taxon>Cnidaria</taxon>
        <taxon>Anthozoa</taxon>
        <taxon>Hexacorallia</taxon>
        <taxon>Actiniaria</taxon>
        <taxon>Aiptasiidae</taxon>
        <taxon>Exaiptasia</taxon>
    </lineage>
</organism>
<sequence length="187" mass="20699">MVSEEVGVRVMLLDSKGLRIMPSEATKGHAFWQPTRKVYAIPVESAGSLEGKRKRSSDQQTSSSEFKEVISELKKMKEDLSKVKDAQEGTESAAQRGTHVTSFLKNVFRCTICFGSTKLPAACCSSCEAIIGCIHCVEQWRDDNQATSEFMCPLCRAEGEYKTVPVIRELQEALVSIDANDLQENGQ</sequence>
<reference evidence="5" key="1">
    <citation type="submission" date="2022-11" db="UniProtKB">
        <authorList>
            <consortium name="EnsemblMetazoa"/>
        </authorList>
    </citation>
    <scope>IDENTIFICATION</scope>
</reference>
<feature type="domain" description="RING-type" evidence="4">
    <location>
        <begin position="110"/>
        <end position="156"/>
    </location>
</feature>
<dbReference type="InterPro" id="IPR001841">
    <property type="entry name" value="Znf_RING"/>
</dbReference>
<dbReference type="Proteomes" id="UP000887567">
    <property type="component" value="Unplaced"/>
</dbReference>
<proteinExistence type="predicted"/>
<dbReference type="AlphaFoldDB" id="A0A913YX82"/>
<evidence type="ECO:0000259" key="4">
    <source>
        <dbReference type="PROSITE" id="PS50089"/>
    </source>
</evidence>
<evidence type="ECO:0000256" key="3">
    <source>
        <dbReference type="PROSITE-ProRule" id="PRU00175"/>
    </source>
</evidence>
<keyword evidence="2" id="KW-0862">Zinc</keyword>
<evidence type="ECO:0000313" key="6">
    <source>
        <dbReference type="Proteomes" id="UP000887567"/>
    </source>
</evidence>
<keyword evidence="6" id="KW-1185">Reference proteome</keyword>
<dbReference type="OrthoDB" id="5986049at2759"/>
<dbReference type="RefSeq" id="XP_028518691.1">
    <property type="nucleotide sequence ID" value="XM_028662890.1"/>
</dbReference>
<dbReference type="Gene3D" id="3.30.40.10">
    <property type="entry name" value="Zinc/RING finger domain, C3HC4 (zinc finger)"/>
    <property type="match status" value="1"/>
</dbReference>
<evidence type="ECO:0000313" key="5">
    <source>
        <dbReference type="EnsemblMetazoa" id="XP_028518691.1"/>
    </source>
</evidence>
<keyword evidence="1 3" id="KW-0479">Metal-binding</keyword>
<keyword evidence="1 3" id="KW-0863">Zinc-finger</keyword>
<accession>A0A913YX82</accession>
<dbReference type="InterPro" id="IPR013083">
    <property type="entry name" value="Znf_RING/FYVE/PHD"/>
</dbReference>
<dbReference type="SUPFAM" id="SSF57850">
    <property type="entry name" value="RING/U-box"/>
    <property type="match status" value="1"/>
</dbReference>